<evidence type="ECO:0000256" key="1">
    <source>
        <dbReference type="SAM" id="Phobius"/>
    </source>
</evidence>
<keyword evidence="3" id="KW-1185">Reference proteome</keyword>
<dbReference type="GO" id="GO:0140359">
    <property type="term" value="F:ABC-type transporter activity"/>
    <property type="evidence" value="ECO:0007669"/>
    <property type="project" value="InterPro"/>
</dbReference>
<evidence type="ECO:0000313" key="3">
    <source>
        <dbReference type="Proteomes" id="UP000515860"/>
    </source>
</evidence>
<evidence type="ECO:0000313" key="2">
    <source>
        <dbReference type="EMBL" id="QNM07769.1"/>
    </source>
</evidence>
<proteinExistence type="predicted"/>
<dbReference type="Pfam" id="PF12679">
    <property type="entry name" value="ABC2_membrane_2"/>
    <property type="match status" value="1"/>
</dbReference>
<dbReference type="RefSeq" id="WP_249328446.1">
    <property type="nucleotide sequence ID" value="NZ_CP060635.1"/>
</dbReference>
<feature type="transmembrane region" description="Helical" evidence="1">
    <location>
        <begin position="185"/>
        <end position="207"/>
    </location>
</feature>
<feature type="transmembrane region" description="Helical" evidence="1">
    <location>
        <begin position="246"/>
        <end position="267"/>
    </location>
</feature>
<feature type="transmembrane region" description="Helical" evidence="1">
    <location>
        <begin position="144"/>
        <end position="164"/>
    </location>
</feature>
<sequence length="351" mass="38350">MFKLIGNEYSKLFSRKTTQLLLLLLLLATIGLAFFFHLPLFNSSDSYETVASSSSGTEAAAEENTMSLEETLHARTEEAKLNYSQLKAQSDNGTPVDPSELEDAHNAYLIAQYIEDHQLESSLTFDSYGYPVTDSYLIRTLCQAPMLVTLLALVMIVVAGGIIANEFSQGTIKFLLINPVRRGKILWSKYLCCLSLLAGLFFLLFGLETLFLGFSYGFSAYGGQYVQVINGVATGTPILLYGFQQFLLASVNPLLMMTMAFAISSLFRSSALSIALGLGGLMGGSIITQILSQLGVDGGRYLPFSNTNLADIAAGTPYFPNQSLTFAVVTLIVYMVVFLLIAYDGFTRREV</sequence>
<dbReference type="PANTHER" id="PTHR37305:SF1">
    <property type="entry name" value="MEMBRANE PROTEIN"/>
    <property type="match status" value="1"/>
</dbReference>
<dbReference type="PANTHER" id="PTHR37305">
    <property type="entry name" value="INTEGRAL MEMBRANE PROTEIN-RELATED"/>
    <property type="match status" value="1"/>
</dbReference>
<dbReference type="GO" id="GO:0005886">
    <property type="term" value="C:plasma membrane"/>
    <property type="evidence" value="ECO:0007669"/>
    <property type="project" value="UniProtKB-SubCell"/>
</dbReference>
<name>A0A7G9GAD7_9FIRM</name>
<organism evidence="2 3">
    <name type="scientific">Wansuia hejianensis</name>
    <dbReference type="NCBI Taxonomy" id="2763667"/>
    <lineage>
        <taxon>Bacteria</taxon>
        <taxon>Bacillati</taxon>
        <taxon>Bacillota</taxon>
        <taxon>Clostridia</taxon>
        <taxon>Lachnospirales</taxon>
        <taxon>Lachnospiraceae</taxon>
        <taxon>Wansuia</taxon>
    </lineage>
</organism>
<dbReference type="Proteomes" id="UP000515860">
    <property type="component" value="Chromosome"/>
</dbReference>
<keyword evidence="1" id="KW-1133">Transmembrane helix</keyword>
<accession>A0A7G9GAD7</accession>
<reference evidence="2 3" key="1">
    <citation type="submission" date="2020-08" db="EMBL/GenBank/DDBJ databases">
        <authorList>
            <person name="Liu C."/>
            <person name="Sun Q."/>
        </authorList>
    </citation>
    <scope>NUCLEOTIDE SEQUENCE [LARGE SCALE GENOMIC DNA]</scope>
    <source>
        <strain evidence="2 3">NSJ-29</strain>
    </source>
</reference>
<keyword evidence="1" id="KW-0472">Membrane</keyword>
<dbReference type="EMBL" id="CP060635">
    <property type="protein sequence ID" value="QNM07769.1"/>
    <property type="molecule type" value="Genomic_DNA"/>
</dbReference>
<dbReference type="AlphaFoldDB" id="A0A7G9GAD7"/>
<feature type="transmembrane region" description="Helical" evidence="1">
    <location>
        <begin position="324"/>
        <end position="343"/>
    </location>
</feature>
<protein>
    <submittedName>
        <fullName evidence="2">ABC transporter permease subunit</fullName>
    </submittedName>
</protein>
<gene>
    <name evidence="2" type="ORF">H9Q79_12710</name>
</gene>
<dbReference type="KEGG" id="whj:H9Q79_12710"/>
<feature type="transmembrane region" description="Helical" evidence="1">
    <location>
        <begin position="20"/>
        <end position="38"/>
    </location>
</feature>
<feature type="transmembrane region" description="Helical" evidence="1">
    <location>
        <begin position="274"/>
        <end position="296"/>
    </location>
</feature>
<keyword evidence="1" id="KW-0812">Transmembrane</keyword>